<name>A0ABM3M0K3_BICAN</name>
<dbReference type="InterPro" id="IPR036901">
    <property type="entry name" value="Asp/Orn_carbamoylTrfase_sf"/>
</dbReference>
<dbReference type="GeneID" id="112045412"/>
<evidence type="ECO:0000313" key="5">
    <source>
        <dbReference type="Proteomes" id="UP001652582"/>
    </source>
</evidence>
<keyword evidence="3" id="KW-0808">Transferase</keyword>
<dbReference type="RefSeq" id="XP_052744840.1">
    <property type="nucleotide sequence ID" value="XM_052888880.1"/>
</dbReference>
<evidence type="ECO:0000313" key="6">
    <source>
        <dbReference type="RefSeq" id="XP_052744840.1"/>
    </source>
</evidence>
<dbReference type="PANTHER" id="PTHR45753:SF3">
    <property type="entry name" value="ORNITHINE TRANSCARBAMYLASE, MITOCHONDRIAL"/>
    <property type="match status" value="1"/>
</dbReference>
<proteinExistence type="inferred from homology"/>
<accession>A0ABM3M0K3</accession>
<gene>
    <name evidence="6" type="primary">LOC112045412</name>
</gene>
<evidence type="ECO:0000259" key="4">
    <source>
        <dbReference type="Pfam" id="PF00185"/>
    </source>
</evidence>
<sequence length="339" mass="38540">MRGRNDDAMRANRPIKMLGDDVISICKGIIEGRELYFILFHRSGPKHLICFKNWSVNLIMDVIESALHLKCRLRDTHCQRMDVLTNSKVMILQEVNEPFLNIAVSKAATMLGAYDVTITDKLVWEYDYMGRVFSFMADAIFVSTLTHMCAQRFAAQSSVPVLCMRSRTHATVQALATVMAIIEQFGTMRDVNLAYVGSPHPVLNSYLLLCPMLGANIKFKCCCEKCPVTPLLYKASQEIVEQNHTHLMECSCKGLALQDAHVIIAGPSNPKKIDEFKLCIKDVESKTCRPWIFFHTGPRGKEVDDNLFEHCNSRTFQAFENFHYIAAAMMAYVIQDYKF</sequence>
<dbReference type="Gene3D" id="3.40.50.1370">
    <property type="entry name" value="Aspartate/ornithine carbamoyltransferase"/>
    <property type="match status" value="2"/>
</dbReference>
<dbReference type="InterPro" id="IPR006131">
    <property type="entry name" value="Asp_carbamoyltransf_Asp/Orn-bd"/>
</dbReference>
<feature type="domain" description="Aspartate/ornithine carbamoyltransferase Asp/Orn-binding" evidence="4">
    <location>
        <begin position="190"/>
        <end position="332"/>
    </location>
</feature>
<dbReference type="PANTHER" id="PTHR45753">
    <property type="entry name" value="ORNITHINE CARBAMOYLTRANSFERASE, MITOCHONDRIAL"/>
    <property type="match status" value="1"/>
</dbReference>
<dbReference type="SUPFAM" id="SSF53671">
    <property type="entry name" value="Aspartate/ornithine carbamoyltransferase"/>
    <property type="match status" value="1"/>
</dbReference>
<keyword evidence="5" id="KW-1185">Reference proteome</keyword>
<protein>
    <recommendedName>
        <fullName evidence="2">ornithine carbamoyltransferase</fullName>
        <ecNumber evidence="2">2.1.3.3</ecNumber>
    </recommendedName>
</protein>
<evidence type="ECO:0000256" key="1">
    <source>
        <dbReference type="ARBA" id="ARBA00007805"/>
    </source>
</evidence>
<reference evidence="6" key="1">
    <citation type="submission" date="2025-08" db="UniProtKB">
        <authorList>
            <consortium name="RefSeq"/>
        </authorList>
    </citation>
    <scope>IDENTIFICATION</scope>
</reference>
<evidence type="ECO:0000256" key="3">
    <source>
        <dbReference type="ARBA" id="ARBA00022679"/>
    </source>
</evidence>
<evidence type="ECO:0000256" key="2">
    <source>
        <dbReference type="ARBA" id="ARBA00013007"/>
    </source>
</evidence>
<dbReference type="Pfam" id="PF00185">
    <property type="entry name" value="OTCace"/>
    <property type="match status" value="1"/>
</dbReference>
<dbReference type="EC" id="2.1.3.3" evidence="2"/>
<organism evidence="5 6">
    <name type="scientific">Bicyclus anynana</name>
    <name type="common">Squinting bush brown butterfly</name>
    <dbReference type="NCBI Taxonomy" id="110368"/>
    <lineage>
        <taxon>Eukaryota</taxon>
        <taxon>Metazoa</taxon>
        <taxon>Ecdysozoa</taxon>
        <taxon>Arthropoda</taxon>
        <taxon>Hexapoda</taxon>
        <taxon>Insecta</taxon>
        <taxon>Pterygota</taxon>
        <taxon>Neoptera</taxon>
        <taxon>Endopterygota</taxon>
        <taxon>Lepidoptera</taxon>
        <taxon>Glossata</taxon>
        <taxon>Ditrysia</taxon>
        <taxon>Papilionoidea</taxon>
        <taxon>Nymphalidae</taxon>
        <taxon>Satyrinae</taxon>
        <taxon>Satyrini</taxon>
        <taxon>Mycalesina</taxon>
        <taxon>Bicyclus</taxon>
    </lineage>
</organism>
<dbReference type="Proteomes" id="UP001652582">
    <property type="component" value="Chromosome 24"/>
</dbReference>
<comment type="similarity">
    <text evidence="1">Belongs to the aspartate/ornithine carbamoyltransferase superfamily. OTCase family.</text>
</comment>